<protein>
    <recommendedName>
        <fullName evidence="4">DUF4157 domain-containing protein</fullName>
    </recommendedName>
</protein>
<evidence type="ECO:0000313" key="2">
    <source>
        <dbReference type="EMBL" id="RAK37835.1"/>
    </source>
</evidence>
<name>A0A327ZEH0_9ACTN</name>
<dbReference type="Proteomes" id="UP000249341">
    <property type="component" value="Unassembled WGS sequence"/>
</dbReference>
<keyword evidence="1" id="KW-1133">Transmembrane helix</keyword>
<dbReference type="RefSeq" id="WP_111649749.1">
    <property type="nucleotide sequence ID" value="NZ_JACHWI010000005.1"/>
</dbReference>
<organism evidence="2 3">
    <name type="scientific">Actinoplanes lutulentus</name>
    <dbReference type="NCBI Taxonomy" id="1287878"/>
    <lineage>
        <taxon>Bacteria</taxon>
        <taxon>Bacillati</taxon>
        <taxon>Actinomycetota</taxon>
        <taxon>Actinomycetes</taxon>
        <taxon>Micromonosporales</taxon>
        <taxon>Micromonosporaceae</taxon>
        <taxon>Actinoplanes</taxon>
    </lineage>
</organism>
<evidence type="ECO:0000256" key="1">
    <source>
        <dbReference type="SAM" id="Phobius"/>
    </source>
</evidence>
<dbReference type="AlphaFoldDB" id="A0A327ZEH0"/>
<accession>A0A327ZEH0</accession>
<sequence length="146" mass="16655">MRPRARTVLTAVNGTTGAGLLLALATRTKIRRGPDGILIAENYRFKKPPASCFTIGSVIITKRSAEWLLDPRREKLLRHECRHASQYAALGPFFWPAYWIACIWSIMLTRSFGVRNYFEKAAGLADGNYPELEPLRPWVQRLLRKP</sequence>
<dbReference type="EMBL" id="QLMJ01000006">
    <property type="protein sequence ID" value="RAK37835.1"/>
    <property type="molecule type" value="Genomic_DNA"/>
</dbReference>
<keyword evidence="1" id="KW-0472">Membrane</keyword>
<feature type="transmembrane region" description="Helical" evidence="1">
    <location>
        <begin position="87"/>
        <end position="107"/>
    </location>
</feature>
<comment type="caution">
    <text evidence="2">The sequence shown here is derived from an EMBL/GenBank/DDBJ whole genome shotgun (WGS) entry which is preliminary data.</text>
</comment>
<keyword evidence="3" id="KW-1185">Reference proteome</keyword>
<reference evidence="2 3" key="1">
    <citation type="submission" date="2018-06" db="EMBL/GenBank/DDBJ databases">
        <title>Genomic Encyclopedia of Type Strains, Phase III (KMG-III): the genomes of soil and plant-associated and newly described type strains.</title>
        <authorList>
            <person name="Whitman W."/>
        </authorList>
    </citation>
    <scope>NUCLEOTIDE SEQUENCE [LARGE SCALE GENOMIC DNA]</scope>
    <source>
        <strain evidence="2 3">CGMCC 4.7090</strain>
    </source>
</reference>
<evidence type="ECO:0000313" key="3">
    <source>
        <dbReference type="Proteomes" id="UP000249341"/>
    </source>
</evidence>
<evidence type="ECO:0008006" key="4">
    <source>
        <dbReference type="Google" id="ProtNLM"/>
    </source>
</evidence>
<dbReference type="OrthoDB" id="3296472at2"/>
<proteinExistence type="predicted"/>
<keyword evidence="1" id="KW-0812">Transmembrane</keyword>
<gene>
    <name evidence="2" type="ORF">B0I29_106104</name>
</gene>